<sequence>MGNMNQFQIGDPVIYMMTKQSSHPTLRATKVSPSAHGDEYNYVVEKFWVVSDFTEEGNLIVQTRRGKIRELSKTDPNLKRANWWHRWLYRDRFPEIDTEKSEQLSA</sequence>
<proteinExistence type="predicted"/>
<dbReference type="AlphaFoldDB" id="A0A5C5XJG1"/>
<protein>
    <submittedName>
        <fullName evidence="1">Uncharacterized protein</fullName>
    </submittedName>
</protein>
<reference evidence="1 2" key="1">
    <citation type="submission" date="2019-02" db="EMBL/GenBank/DDBJ databases">
        <title>Deep-cultivation of Planctomycetes and their phenomic and genomic characterization uncovers novel biology.</title>
        <authorList>
            <person name="Wiegand S."/>
            <person name="Jogler M."/>
            <person name="Boedeker C."/>
            <person name="Pinto D."/>
            <person name="Vollmers J."/>
            <person name="Rivas-Marin E."/>
            <person name="Kohn T."/>
            <person name="Peeters S.H."/>
            <person name="Heuer A."/>
            <person name="Rast P."/>
            <person name="Oberbeckmann S."/>
            <person name="Bunk B."/>
            <person name="Jeske O."/>
            <person name="Meyerdierks A."/>
            <person name="Storesund J.E."/>
            <person name="Kallscheuer N."/>
            <person name="Luecker S."/>
            <person name="Lage O.M."/>
            <person name="Pohl T."/>
            <person name="Merkel B.J."/>
            <person name="Hornburger P."/>
            <person name="Mueller R.-W."/>
            <person name="Bruemmer F."/>
            <person name="Labrenz M."/>
            <person name="Spormann A.M."/>
            <person name="Op Den Camp H."/>
            <person name="Overmann J."/>
            <person name="Amann R."/>
            <person name="Jetten M.S.M."/>
            <person name="Mascher T."/>
            <person name="Medema M.H."/>
            <person name="Devos D.P."/>
            <person name="Kaster A.-K."/>
            <person name="Ovreas L."/>
            <person name="Rohde M."/>
            <person name="Galperin M.Y."/>
            <person name="Jogler C."/>
        </authorList>
    </citation>
    <scope>NUCLEOTIDE SEQUENCE [LARGE SCALE GENOMIC DNA]</scope>
    <source>
        <strain evidence="1 2">Pan54</strain>
    </source>
</reference>
<evidence type="ECO:0000313" key="2">
    <source>
        <dbReference type="Proteomes" id="UP000316095"/>
    </source>
</evidence>
<comment type="caution">
    <text evidence="1">The sequence shown here is derived from an EMBL/GenBank/DDBJ whole genome shotgun (WGS) entry which is preliminary data.</text>
</comment>
<accession>A0A5C5XJG1</accession>
<name>A0A5C5XJG1_9PLAN</name>
<keyword evidence="2" id="KW-1185">Reference proteome</keyword>
<organism evidence="1 2">
    <name type="scientific">Rubinisphaera italica</name>
    <dbReference type="NCBI Taxonomy" id="2527969"/>
    <lineage>
        <taxon>Bacteria</taxon>
        <taxon>Pseudomonadati</taxon>
        <taxon>Planctomycetota</taxon>
        <taxon>Planctomycetia</taxon>
        <taxon>Planctomycetales</taxon>
        <taxon>Planctomycetaceae</taxon>
        <taxon>Rubinisphaera</taxon>
    </lineage>
</organism>
<dbReference type="Proteomes" id="UP000316095">
    <property type="component" value="Unassembled WGS sequence"/>
</dbReference>
<evidence type="ECO:0000313" key="1">
    <source>
        <dbReference type="EMBL" id="TWT62473.1"/>
    </source>
</evidence>
<gene>
    <name evidence="1" type="ORF">Pan54_32150</name>
</gene>
<dbReference type="EMBL" id="SJPG01000001">
    <property type="protein sequence ID" value="TWT62473.1"/>
    <property type="molecule type" value="Genomic_DNA"/>
</dbReference>